<gene>
    <name evidence="3" type="ORF">ACFO6Q_01695</name>
</gene>
<dbReference type="Proteomes" id="UP001595886">
    <property type="component" value="Unassembled WGS sequence"/>
</dbReference>
<evidence type="ECO:0000256" key="2">
    <source>
        <dbReference type="SAM" id="Phobius"/>
    </source>
</evidence>
<comment type="caution">
    <text evidence="3">The sequence shown here is derived from an EMBL/GenBank/DDBJ whole genome shotgun (WGS) entry which is preliminary data.</text>
</comment>
<keyword evidence="2" id="KW-0812">Transmembrane</keyword>
<feature type="compositionally biased region" description="Polar residues" evidence="1">
    <location>
        <begin position="1"/>
        <end position="10"/>
    </location>
</feature>
<keyword evidence="2" id="KW-1133">Transmembrane helix</keyword>
<feature type="transmembrane region" description="Helical" evidence="2">
    <location>
        <begin position="221"/>
        <end position="246"/>
    </location>
</feature>
<feature type="transmembrane region" description="Helical" evidence="2">
    <location>
        <begin position="186"/>
        <end position="209"/>
    </location>
</feature>
<dbReference type="EMBL" id="JBHSHD010000002">
    <property type="protein sequence ID" value="MFC4819015.1"/>
    <property type="molecule type" value="Genomic_DNA"/>
</dbReference>
<dbReference type="Pfam" id="PF10067">
    <property type="entry name" value="DUF2306"/>
    <property type="match status" value="1"/>
</dbReference>
<feature type="region of interest" description="Disordered" evidence="1">
    <location>
        <begin position="1"/>
        <end position="22"/>
    </location>
</feature>
<name>A0ABV9QPT0_9GAMM</name>
<feature type="compositionally biased region" description="Low complexity" evidence="1">
    <location>
        <begin position="11"/>
        <end position="22"/>
    </location>
</feature>
<feature type="transmembrane region" description="Helical" evidence="2">
    <location>
        <begin position="125"/>
        <end position="142"/>
    </location>
</feature>
<accession>A0ABV9QPT0</accession>
<sequence length="287" mass="30856">MQTASRSGPDSSPASARTPAPSRTGRLPARLLRAAAVFWFVVTALGQLVFATYVAGLYGRATVSGHPELWNKVMPHGYVAGETFFNLVLGLHLTFAFVITVGGLLQLVPAIRRTLPAFHRWTGRAYLATAAIMSVGGLVMVWGRGAAGDLPQHVAISLNALLILTCAAIAWRHARARRLDLHRRWALRLFLAVSGVWFFRVGLMFWIVVNQGPAGFDADSFSGPALTVLAFAVYAIVPLALLEFYLRAQRSRRTVVQYAAAAGIAAATLVTGVGVAAATALMWLPHL</sequence>
<feature type="transmembrane region" description="Helical" evidence="2">
    <location>
        <begin position="258"/>
        <end position="284"/>
    </location>
</feature>
<evidence type="ECO:0000256" key="1">
    <source>
        <dbReference type="SAM" id="MobiDB-lite"/>
    </source>
</evidence>
<protein>
    <submittedName>
        <fullName evidence="3">DUF2306 domain-containing protein</fullName>
    </submittedName>
</protein>
<keyword evidence="4" id="KW-1185">Reference proteome</keyword>
<evidence type="ECO:0000313" key="4">
    <source>
        <dbReference type="Proteomes" id="UP001595886"/>
    </source>
</evidence>
<dbReference type="InterPro" id="IPR018750">
    <property type="entry name" value="DUF2306_membrane"/>
</dbReference>
<evidence type="ECO:0000313" key="3">
    <source>
        <dbReference type="EMBL" id="MFC4819015.1"/>
    </source>
</evidence>
<keyword evidence="2" id="KW-0472">Membrane</keyword>
<reference evidence="4" key="1">
    <citation type="journal article" date="2019" name="Int. J. Syst. Evol. Microbiol.">
        <title>The Global Catalogue of Microorganisms (GCM) 10K type strain sequencing project: providing services to taxonomists for standard genome sequencing and annotation.</title>
        <authorList>
            <consortium name="The Broad Institute Genomics Platform"/>
            <consortium name="The Broad Institute Genome Sequencing Center for Infectious Disease"/>
            <person name="Wu L."/>
            <person name="Ma J."/>
        </authorList>
    </citation>
    <scope>NUCLEOTIDE SEQUENCE [LARGE SCALE GENOMIC DNA]</scope>
    <source>
        <strain evidence="4">CCUG 30340</strain>
    </source>
</reference>
<organism evidence="3 4">
    <name type="scientific">Dokdonella ginsengisoli</name>
    <dbReference type="NCBI Taxonomy" id="363846"/>
    <lineage>
        <taxon>Bacteria</taxon>
        <taxon>Pseudomonadati</taxon>
        <taxon>Pseudomonadota</taxon>
        <taxon>Gammaproteobacteria</taxon>
        <taxon>Lysobacterales</taxon>
        <taxon>Rhodanobacteraceae</taxon>
        <taxon>Dokdonella</taxon>
    </lineage>
</organism>
<feature type="transmembrane region" description="Helical" evidence="2">
    <location>
        <begin position="84"/>
        <end position="105"/>
    </location>
</feature>
<proteinExistence type="predicted"/>
<feature type="transmembrane region" description="Helical" evidence="2">
    <location>
        <begin position="31"/>
        <end position="55"/>
    </location>
</feature>
<dbReference type="RefSeq" id="WP_380018751.1">
    <property type="nucleotide sequence ID" value="NZ_JBHSHD010000002.1"/>
</dbReference>
<feature type="transmembrane region" description="Helical" evidence="2">
    <location>
        <begin position="154"/>
        <end position="174"/>
    </location>
</feature>